<keyword evidence="1" id="KW-0812">Transmembrane</keyword>
<feature type="transmembrane region" description="Helical" evidence="1">
    <location>
        <begin position="59"/>
        <end position="79"/>
    </location>
</feature>
<keyword evidence="1" id="KW-1133">Transmembrane helix</keyword>
<evidence type="ECO:0000313" key="4">
    <source>
        <dbReference type="Proteomes" id="UP001597419"/>
    </source>
</evidence>
<protein>
    <submittedName>
        <fullName evidence="3">DUF6286 domain-containing protein</fullName>
    </submittedName>
</protein>
<organism evidence="3 4">
    <name type="scientific">Amycolatopsis samaneae</name>
    <dbReference type="NCBI Taxonomy" id="664691"/>
    <lineage>
        <taxon>Bacteria</taxon>
        <taxon>Bacillati</taxon>
        <taxon>Actinomycetota</taxon>
        <taxon>Actinomycetes</taxon>
        <taxon>Pseudonocardiales</taxon>
        <taxon>Pseudonocardiaceae</taxon>
        <taxon>Amycolatopsis</taxon>
    </lineage>
</organism>
<dbReference type="Pfam" id="PF19803">
    <property type="entry name" value="DUF6286"/>
    <property type="match status" value="1"/>
</dbReference>
<name>A0ABW5GAQ4_9PSEU</name>
<evidence type="ECO:0000259" key="2">
    <source>
        <dbReference type="Pfam" id="PF19803"/>
    </source>
</evidence>
<feature type="domain" description="DUF6286" evidence="2">
    <location>
        <begin position="68"/>
        <end position="171"/>
    </location>
</feature>
<dbReference type="InterPro" id="IPR046253">
    <property type="entry name" value="DUF6286"/>
</dbReference>
<dbReference type="Proteomes" id="UP001597419">
    <property type="component" value="Unassembled WGS sequence"/>
</dbReference>
<dbReference type="EMBL" id="JBHUKU010000003">
    <property type="protein sequence ID" value="MFD2458163.1"/>
    <property type="molecule type" value="Genomic_DNA"/>
</dbReference>
<proteinExistence type="predicted"/>
<dbReference type="RefSeq" id="WP_345395354.1">
    <property type="nucleotide sequence ID" value="NZ_BAABHG010000007.1"/>
</dbReference>
<sequence>MIRRPRRGLPASLLALVLLAVCVLIVVALVQRLLGERPFLSYDAIAGRVHATTWNTLPVLVGGGAAVLVGLVLLLLAVVPGRPTVVPLTEEAGFDSGITRRGVLVSLRGAANSVDGVAAARIRLGRKKVVVRVRTNRDNTDGLADAVRVTLARRIEEIGPENPPEVRVRVRATTTRGVR</sequence>
<reference evidence="4" key="1">
    <citation type="journal article" date="2019" name="Int. J. Syst. Evol. Microbiol.">
        <title>The Global Catalogue of Microorganisms (GCM) 10K type strain sequencing project: providing services to taxonomists for standard genome sequencing and annotation.</title>
        <authorList>
            <consortium name="The Broad Institute Genomics Platform"/>
            <consortium name="The Broad Institute Genome Sequencing Center for Infectious Disease"/>
            <person name="Wu L."/>
            <person name="Ma J."/>
        </authorList>
    </citation>
    <scope>NUCLEOTIDE SEQUENCE [LARGE SCALE GENOMIC DNA]</scope>
    <source>
        <strain evidence="4">CGMCC 4.7643</strain>
    </source>
</reference>
<keyword evidence="1" id="KW-0472">Membrane</keyword>
<evidence type="ECO:0000313" key="3">
    <source>
        <dbReference type="EMBL" id="MFD2458163.1"/>
    </source>
</evidence>
<evidence type="ECO:0000256" key="1">
    <source>
        <dbReference type="SAM" id="Phobius"/>
    </source>
</evidence>
<keyword evidence="4" id="KW-1185">Reference proteome</keyword>
<gene>
    <name evidence="3" type="ORF">ACFSYJ_06125</name>
</gene>
<accession>A0ABW5GAQ4</accession>
<comment type="caution">
    <text evidence="3">The sequence shown here is derived from an EMBL/GenBank/DDBJ whole genome shotgun (WGS) entry which is preliminary data.</text>
</comment>